<protein>
    <recommendedName>
        <fullName evidence="3">HTH cro/C1-type domain-containing protein</fullName>
    </recommendedName>
</protein>
<name>A0A7R6TPY5_9RHOO</name>
<sequence length="219" mass="23783">MSKIHICPFCEEGSTKEVEFSQEIKAGRKSVLVTGLKKRVCTQCQSESVPAALHDQNMDLVEAAQERVKNLVPTAGLRSLRERWDLSQKVASKIFGAGPSSFGKWESGQSSMSTPAALLVKVALRFPLVVPYLAKLAGVRLLDASVGNAIDHGNYKTVHFDADGFNQTMVLFAEAKSTRTTQESMSGAKLHEKALFILEARESSCVGEVALDTRVLEAA</sequence>
<dbReference type="AlphaFoldDB" id="A0A7R6TPY5"/>
<accession>A0A7R6TPY5</accession>
<dbReference type="SUPFAM" id="SSF47413">
    <property type="entry name" value="lambda repressor-like DNA-binding domains"/>
    <property type="match status" value="1"/>
</dbReference>
<organism evidence="1 2">
    <name type="scientific">Fluviibacter phosphoraccumulans</name>
    <dbReference type="NCBI Taxonomy" id="1751046"/>
    <lineage>
        <taxon>Bacteria</taxon>
        <taxon>Pseudomonadati</taxon>
        <taxon>Pseudomonadota</taxon>
        <taxon>Betaproteobacteria</taxon>
        <taxon>Rhodocyclales</taxon>
        <taxon>Fluviibacteraceae</taxon>
        <taxon>Fluviibacter</taxon>
    </lineage>
</organism>
<dbReference type="InterPro" id="IPR022452">
    <property type="entry name" value="MqsA"/>
</dbReference>
<evidence type="ECO:0000313" key="1">
    <source>
        <dbReference type="EMBL" id="BBU69633.1"/>
    </source>
</evidence>
<reference evidence="2" key="1">
    <citation type="submission" date="2020-01" db="EMBL/GenBank/DDBJ databases">
        <title>Phosphoaccumulans saitamaens gen. nov., sp. nov., a polyphosphate accumulating bacterium isolated from surface river water.</title>
        <authorList>
            <person name="Watanabe K."/>
            <person name="Suda W."/>
        </authorList>
    </citation>
    <scope>NUCLEOTIDE SEQUENCE [LARGE SCALE GENOMIC DNA]</scope>
    <source>
        <strain evidence="2">ICHIAU1</strain>
    </source>
</reference>
<dbReference type="RefSeq" id="WP_162049670.1">
    <property type="nucleotide sequence ID" value="NZ_AP022345.1"/>
</dbReference>
<dbReference type="OrthoDB" id="3174483at2"/>
<dbReference type="InterPro" id="IPR010982">
    <property type="entry name" value="Lambda_DNA-bd_dom_sf"/>
</dbReference>
<dbReference type="GO" id="GO:0003677">
    <property type="term" value="F:DNA binding"/>
    <property type="evidence" value="ECO:0007669"/>
    <property type="project" value="InterPro"/>
</dbReference>
<dbReference type="EMBL" id="AP022345">
    <property type="protein sequence ID" value="BBU69633.1"/>
    <property type="molecule type" value="Genomic_DNA"/>
</dbReference>
<dbReference type="CDD" id="cd00093">
    <property type="entry name" value="HTH_XRE"/>
    <property type="match status" value="1"/>
</dbReference>
<dbReference type="InterPro" id="IPR001387">
    <property type="entry name" value="Cro/C1-type_HTH"/>
</dbReference>
<dbReference type="InterPro" id="IPR032758">
    <property type="entry name" value="MqsA/HigA-2"/>
</dbReference>
<keyword evidence="2" id="KW-1185">Reference proteome</keyword>
<gene>
    <name evidence="1" type="ORF">ICHIAU1_19160</name>
</gene>
<dbReference type="Pfam" id="PF15731">
    <property type="entry name" value="MqsA_antitoxin"/>
    <property type="match status" value="1"/>
</dbReference>
<dbReference type="Gene3D" id="1.10.260.40">
    <property type="entry name" value="lambda repressor-like DNA-binding domains"/>
    <property type="match status" value="1"/>
</dbReference>
<evidence type="ECO:0000313" key="2">
    <source>
        <dbReference type="Proteomes" id="UP000463961"/>
    </source>
</evidence>
<evidence type="ECO:0008006" key="3">
    <source>
        <dbReference type="Google" id="ProtNLM"/>
    </source>
</evidence>
<proteinExistence type="predicted"/>
<dbReference type="Proteomes" id="UP000463961">
    <property type="component" value="Chromosome"/>
</dbReference>
<dbReference type="NCBIfam" id="TIGR03830">
    <property type="entry name" value="CxxCG_CxxCG_HTH"/>
    <property type="match status" value="1"/>
</dbReference>